<name>A0A5C4T1L6_9BACL</name>
<accession>A0A5C4T1L6</accession>
<dbReference type="RefSeq" id="WP_139605721.1">
    <property type="nucleotide sequence ID" value="NZ_VDCQ01000053.1"/>
</dbReference>
<feature type="compositionally biased region" description="Acidic residues" evidence="1">
    <location>
        <begin position="71"/>
        <end position="85"/>
    </location>
</feature>
<dbReference type="AlphaFoldDB" id="A0A5C4T1L6"/>
<evidence type="ECO:0000313" key="2">
    <source>
        <dbReference type="EMBL" id="TNJ62786.1"/>
    </source>
</evidence>
<feature type="region of interest" description="Disordered" evidence="1">
    <location>
        <begin position="36"/>
        <end position="132"/>
    </location>
</feature>
<dbReference type="OrthoDB" id="10009148at2"/>
<evidence type="ECO:0000313" key="3">
    <source>
        <dbReference type="Proteomes" id="UP000307943"/>
    </source>
</evidence>
<organism evidence="2 3">
    <name type="scientific">Paenibacillus hemerocallicola</name>
    <dbReference type="NCBI Taxonomy" id="1172614"/>
    <lineage>
        <taxon>Bacteria</taxon>
        <taxon>Bacillati</taxon>
        <taxon>Bacillota</taxon>
        <taxon>Bacilli</taxon>
        <taxon>Bacillales</taxon>
        <taxon>Paenibacillaceae</taxon>
        <taxon>Paenibacillus</taxon>
    </lineage>
</organism>
<comment type="caution">
    <text evidence="2">The sequence shown here is derived from an EMBL/GenBank/DDBJ whole genome shotgun (WGS) entry which is preliminary data.</text>
</comment>
<dbReference type="EMBL" id="VDCQ01000053">
    <property type="protein sequence ID" value="TNJ62786.1"/>
    <property type="molecule type" value="Genomic_DNA"/>
</dbReference>
<protein>
    <submittedName>
        <fullName evidence="2">Uncharacterized protein</fullName>
    </submittedName>
</protein>
<evidence type="ECO:0000256" key="1">
    <source>
        <dbReference type="SAM" id="MobiDB-lite"/>
    </source>
</evidence>
<feature type="compositionally biased region" description="Acidic residues" evidence="1">
    <location>
        <begin position="92"/>
        <end position="115"/>
    </location>
</feature>
<dbReference type="Proteomes" id="UP000307943">
    <property type="component" value="Unassembled WGS sequence"/>
</dbReference>
<proteinExistence type="predicted"/>
<reference evidence="2 3" key="1">
    <citation type="submission" date="2019-05" db="EMBL/GenBank/DDBJ databases">
        <title>We sequenced the genome of Paenibacillus hemerocallicola KCTC 33185 for further insight into its adaptation and study the phylogeny of Paenibacillus.</title>
        <authorList>
            <person name="Narsing Rao M.P."/>
        </authorList>
    </citation>
    <scope>NUCLEOTIDE SEQUENCE [LARGE SCALE GENOMIC DNA]</scope>
    <source>
        <strain evidence="2 3">KCTC 33185</strain>
    </source>
</reference>
<sequence>MYKRFEPLPIGNYYFVEAPLLPVLPPVVVSDLLDASEPEGDLSAPDVPEPEVPVLEEPDVFPLSVDLSAEVPDEPEEPEDPDVPEDPGVPDVPEDPVEPLEPDPVEPELPLEESEPVLPPVEPPDVLPPVLPEDGVSTFLPPESFCIVGSAPPEHPVNIAAPKTPIRRAKDHFFLIIPFPPETSHKRSLFESICFRNTGMPNAEASDKVQYTRER</sequence>
<gene>
    <name evidence="2" type="ORF">FE784_28835</name>
</gene>
<keyword evidence="3" id="KW-1185">Reference proteome</keyword>
<feature type="compositionally biased region" description="Pro residues" evidence="1">
    <location>
        <begin position="117"/>
        <end position="131"/>
    </location>
</feature>